<name>A0A1J4NMC7_9ACTN</name>
<organism evidence="1 2">
    <name type="scientific">Streptomyces mangrovisoli</name>
    <dbReference type="NCBI Taxonomy" id="1428628"/>
    <lineage>
        <taxon>Bacteria</taxon>
        <taxon>Bacillati</taxon>
        <taxon>Actinomycetota</taxon>
        <taxon>Actinomycetes</taxon>
        <taxon>Kitasatosporales</taxon>
        <taxon>Streptomycetaceae</taxon>
        <taxon>Streptomyces</taxon>
    </lineage>
</organism>
<comment type="caution">
    <text evidence="1">The sequence shown here is derived from an EMBL/GenBank/DDBJ whole genome shotgun (WGS) entry which is preliminary data.</text>
</comment>
<accession>A0A1J4NMC7</accession>
<reference evidence="1" key="1">
    <citation type="submission" date="2016-10" db="EMBL/GenBank/DDBJ databases">
        <title>Genome sequence of Streptomyces mangrovisoli MUSC 149.</title>
        <authorList>
            <person name="Lee L.-H."/>
            <person name="Ser H.-L."/>
        </authorList>
    </citation>
    <scope>NUCLEOTIDE SEQUENCE [LARGE SCALE GENOMIC DNA]</scope>
    <source>
        <strain evidence="1">MUSC 149</strain>
    </source>
</reference>
<gene>
    <name evidence="1" type="ORF">WN71_034300</name>
</gene>
<proteinExistence type="predicted"/>
<dbReference type="Proteomes" id="UP000034196">
    <property type="component" value="Unassembled WGS sequence"/>
</dbReference>
<keyword evidence="2" id="KW-1185">Reference proteome</keyword>
<dbReference type="EMBL" id="LAVA02000104">
    <property type="protein sequence ID" value="OIJ63432.1"/>
    <property type="molecule type" value="Genomic_DNA"/>
</dbReference>
<dbReference type="AlphaFoldDB" id="A0A1J4NMC7"/>
<sequence length="132" mass="14221">MALAIAAVGCSSATSSQDKPTAPSPSPSRSYLHPVKDLYWVKSNCEVGDSPQLTFWLRNHAGHSMAYDIRYEFLDTKGKVVGSAEGVFSVAAHQVLGDEGLYGDSGHCGPKLRLVYVNAYDDTDDGADQPHF</sequence>
<evidence type="ECO:0000313" key="1">
    <source>
        <dbReference type="EMBL" id="OIJ63432.1"/>
    </source>
</evidence>
<protein>
    <submittedName>
        <fullName evidence="1">Uncharacterized protein</fullName>
    </submittedName>
</protein>
<evidence type="ECO:0000313" key="2">
    <source>
        <dbReference type="Proteomes" id="UP000034196"/>
    </source>
</evidence>